<dbReference type="GO" id="GO:0017116">
    <property type="term" value="F:single-stranded DNA helicase activity"/>
    <property type="evidence" value="ECO:0007669"/>
    <property type="project" value="TreeGrafter"/>
</dbReference>
<dbReference type="SMART" id="SM00382">
    <property type="entry name" value="AAA"/>
    <property type="match status" value="1"/>
</dbReference>
<dbReference type="GO" id="GO:0006310">
    <property type="term" value="P:DNA recombination"/>
    <property type="evidence" value="ECO:0007669"/>
    <property type="project" value="TreeGrafter"/>
</dbReference>
<evidence type="ECO:0000259" key="3">
    <source>
        <dbReference type="SMART" id="SM00382"/>
    </source>
</evidence>
<dbReference type="Pfam" id="PF13538">
    <property type="entry name" value="UvrD_C_2"/>
    <property type="match status" value="1"/>
</dbReference>
<dbReference type="KEGG" id="bpb:bpr_IV188"/>
<dbReference type="AlphaFoldDB" id="E0S570"/>
<sequence length="501" mass="56267">MDVLQTVESYINDTGSTWYKPSPKYKRLFDGGVKRKVLVEKNGYYTLPSVCSREIELAKRIVTHLHFGEDERKRYPKEFIEIYIGFYEEQEGIRLDEWQKDAVFQSVNNNLFILTGGPGTGKTATLKCILYCLKKILKTEDIIFTAPTGKAARRITESVGCPAQTVARALGLKDDNSKPKPVNNACMIVDEISMLDTVTACALFTAISHETKLILVGDAEQLPSVGYGSVLRDLIDAGIPTTKLEKTFRQASESGLFANIAQIKAGLYTGFEERDDFKVFKAENTSKAKEIMVREYLKATEKYGLDQVVCLTPYRRKGEACAIKLNNILQAIINPPKDNGLCFSYTTKEEDGFRYQTKLRVGDPVMQLANAERVANGDVGTVCEIDKDKQRLKVQFSDCIVTYSKKQLSQLSLAYAMSVFKSQGSEYKAVITSAISDDLDMLSRNTIYTAVTRAKQECIVVTNEDTAKKACKKESGYDRVTRLSEEIMHQKARYELFISLM</sequence>
<accession>E0S570</accession>
<organism evidence="4 5">
    <name type="scientific">Butyrivibrio proteoclasticus (strain ATCC 51982 / DSM 14932 / B316)</name>
    <name type="common">Clostridium proteoclasticum</name>
    <dbReference type="NCBI Taxonomy" id="515622"/>
    <lineage>
        <taxon>Bacteria</taxon>
        <taxon>Bacillati</taxon>
        <taxon>Bacillota</taxon>
        <taxon>Clostridia</taxon>
        <taxon>Lachnospirales</taxon>
        <taxon>Lachnospiraceae</taxon>
        <taxon>Butyrivibrio</taxon>
    </lineage>
</organism>
<feature type="domain" description="AAA+ ATPase" evidence="3">
    <location>
        <begin position="108"/>
        <end position="241"/>
    </location>
</feature>
<keyword evidence="4" id="KW-0614">Plasmid</keyword>
<dbReference type="Gene3D" id="2.30.30.940">
    <property type="match status" value="1"/>
</dbReference>
<dbReference type="PANTHER" id="PTHR43788:SF6">
    <property type="entry name" value="DNA HELICASE B"/>
    <property type="match status" value="1"/>
</dbReference>
<dbReference type="Pfam" id="PF18335">
    <property type="entry name" value="SH3_13"/>
    <property type="match status" value="1"/>
</dbReference>
<gene>
    <name evidence="4" type="ordered locus">bpr_IV188</name>
</gene>
<evidence type="ECO:0000256" key="2">
    <source>
        <dbReference type="ARBA" id="ARBA00022840"/>
    </source>
</evidence>
<evidence type="ECO:0000313" key="4">
    <source>
        <dbReference type="EMBL" id="ADL36552.1"/>
    </source>
</evidence>
<dbReference type="RefSeq" id="WP_013283200.1">
    <property type="nucleotide sequence ID" value="NC_014390.1"/>
</dbReference>
<evidence type="ECO:0000256" key="1">
    <source>
        <dbReference type="ARBA" id="ARBA00022741"/>
    </source>
</evidence>
<dbReference type="GO" id="GO:0009338">
    <property type="term" value="C:exodeoxyribonuclease V complex"/>
    <property type="evidence" value="ECO:0007669"/>
    <property type="project" value="TreeGrafter"/>
</dbReference>
<dbReference type="eggNOG" id="COG0507">
    <property type="taxonomic scope" value="Bacteria"/>
</dbReference>
<dbReference type="InterPro" id="IPR027417">
    <property type="entry name" value="P-loop_NTPase"/>
</dbReference>
<dbReference type="GO" id="GO:0005524">
    <property type="term" value="F:ATP binding"/>
    <property type="evidence" value="ECO:0007669"/>
    <property type="project" value="UniProtKB-KW"/>
</dbReference>
<geneLocation type="plasmid" evidence="4 5">
    <name>pCY186</name>
</geneLocation>
<keyword evidence="5" id="KW-1185">Reference proteome</keyword>
<dbReference type="PANTHER" id="PTHR43788">
    <property type="entry name" value="DNA2/NAM7 HELICASE FAMILY MEMBER"/>
    <property type="match status" value="1"/>
</dbReference>
<reference evidence="4 5" key="1">
    <citation type="journal article" date="2010" name="PLoS ONE">
        <title>The glycobiome of the rumen bacterium Butyrivibrio proteoclasticus B316(T) highlights adaptation to a polysaccharide-rich environment.</title>
        <authorList>
            <person name="Kelly W.J."/>
            <person name="Leahy S.C."/>
            <person name="Altermann E."/>
            <person name="Yeoman C.J."/>
            <person name="Dunne J.C."/>
            <person name="Kong Z."/>
            <person name="Pacheco D.M."/>
            <person name="Li D."/>
            <person name="Noel S.J."/>
            <person name="Moon C.D."/>
            <person name="Cookson A.L."/>
            <person name="Attwood G.T."/>
        </authorList>
    </citation>
    <scope>NUCLEOTIDE SEQUENCE [LARGE SCALE GENOMIC DNA]</scope>
    <source>
        <strain evidence="5">ATCC 51982 / DSM 14932 / B316</strain>
        <plasmid evidence="5">Plasmid pCY186</plasmid>
    </source>
</reference>
<dbReference type="InterPro" id="IPR041451">
    <property type="entry name" value="RecD2_SH13"/>
</dbReference>
<dbReference type="InterPro" id="IPR050534">
    <property type="entry name" value="Coronavir_polyprotein_1ab"/>
</dbReference>
<dbReference type="SUPFAM" id="SSF52540">
    <property type="entry name" value="P-loop containing nucleoside triphosphate hydrolases"/>
    <property type="match status" value="1"/>
</dbReference>
<evidence type="ECO:0000313" key="5">
    <source>
        <dbReference type="Proteomes" id="UP000001299"/>
    </source>
</evidence>
<protein>
    <submittedName>
        <fullName evidence="4">Helicase RecD/TraA family</fullName>
    </submittedName>
</protein>
<keyword evidence="4" id="KW-0378">Hydrolase</keyword>
<keyword evidence="4" id="KW-0347">Helicase</keyword>
<proteinExistence type="predicted"/>
<dbReference type="EMBL" id="CP001813">
    <property type="protein sequence ID" value="ADL36552.1"/>
    <property type="molecule type" value="Genomic_DNA"/>
</dbReference>
<dbReference type="InterPro" id="IPR027785">
    <property type="entry name" value="UvrD-like_helicase_C"/>
</dbReference>
<dbReference type="HOGENOM" id="CLU_007524_0_2_9"/>
<dbReference type="Proteomes" id="UP000001299">
    <property type="component" value="Plasmid pCY186"/>
</dbReference>
<dbReference type="Gene3D" id="3.40.50.300">
    <property type="entry name" value="P-loop containing nucleotide triphosphate hydrolases"/>
    <property type="match status" value="2"/>
</dbReference>
<dbReference type="CDD" id="cd17933">
    <property type="entry name" value="DEXSc_RecD-like"/>
    <property type="match status" value="1"/>
</dbReference>
<dbReference type="InterPro" id="IPR003593">
    <property type="entry name" value="AAA+_ATPase"/>
</dbReference>
<keyword evidence="2" id="KW-0067">ATP-binding</keyword>
<name>E0S570_BUTPB</name>
<dbReference type="Pfam" id="PF13245">
    <property type="entry name" value="AAA_19"/>
    <property type="match status" value="1"/>
</dbReference>
<dbReference type="CDD" id="cd18809">
    <property type="entry name" value="SF1_C_RecD"/>
    <property type="match status" value="1"/>
</dbReference>
<keyword evidence="1" id="KW-0547">Nucleotide-binding</keyword>